<evidence type="ECO:0000313" key="2">
    <source>
        <dbReference type="EMBL" id="KAJ9134956.1"/>
    </source>
</evidence>
<feature type="transmembrane region" description="Helical" evidence="1">
    <location>
        <begin position="275"/>
        <end position="294"/>
    </location>
</feature>
<comment type="caution">
    <text evidence="2">The sequence shown here is derived from an EMBL/GenBank/DDBJ whole genome shotgun (WGS) entry which is preliminary data.</text>
</comment>
<proteinExistence type="predicted"/>
<protein>
    <submittedName>
        <fullName evidence="2">Uncharacterized protein</fullName>
    </submittedName>
</protein>
<dbReference type="PANTHER" id="PTHR36779:SF1">
    <property type="entry name" value="OS04G0600400 PROTEIN"/>
    <property type="match status" value="1"/>
</dbReference>
<keyword evidence="3" id="KW-1185">Reference proteome</keyword>
<name>A0ABQ9KD10_HEVBR</name>
<keyword evidence="1" id="KW-0812">Transmembrane</keyword>
<evidence type="ECO:0000256" key="1">
    <source>
        <dbReference type="SAM" id="Phobius"/>
    </source>
</evidence>
<dbReference type="EMBL" id="JARPOI010000018">
    <property type="protein sequence ID" value="KAJ9134956.1"/>
    <property type="molecule type" value="Genomic_DNA"/>
</dbReference>
<keyword evidence="1" id="KW-0472">Membrane</keyword>
<organism evidence="2 3">
    <name type="scientific">Hevea brasiliensis</name>
    <name type="common">Para rubber tree</name>
    <name type="synonym">Siphonia brasiliensis</name>
    <dbReference type="NCBI Taxonomy" id="3981"/>
    <lineage>
        <taxon>Eukaryota</taxon>
        <taxon>Viridiplantae</taxon>
        <taxon>Streptophyta</taxon>
        <taxon>Embryophyta</taxon>
        <taxon>Tracheophyta</taxon>
        <taxon>Spermatophyta</taxon>
        <taxon>Magnoliopsida</taxon>
        <taxon>eudicotyledons</taxon>
        <taxon>Gunneridae</taxon>
        <taxon>Pentapetalae</taxon>
        <taxon>rosids</taxon>
        <taxon>fabids</taxon>
        <taxon>Malpighiales</taxon>
        <taxon>Euphorbiaceae</taxon>
        <taxon>Crotonoideae</taxon>
        <taxon>Micrandreae</taxon>
        <taxon>Hevea</taxon>
    </lineage>
</organism>
<dbReference type="PANTHER" id="PTHR36779">
    <property type="entry name" value="OSJNBA0083N12.13 PROTEIN"/>
    <property type="match status" value="1"/>
</dbReference>
<keyword evidence="1" id="KW-1133">Transmembrane helix</keyword>
<gene>
    <name evidence="2" type="ORF">P3X46_032189</name>
</gene>
<accession>A0ABQ9KD10</accession>
<dbReference type="Proteomes" id="UP001174677">
    <property type="component" value="Chromosome 18"/>
</dbReference>
<feature type="transmembrane region" description="Helical" evidence="1">
    <location>
        <begin position="230"/>
        <end position="251"/>
    </location>
</feature>
<dbReference type="EMBL" id="JARPOI010000018">
    <property type="protein sequence ID" value="KAJ9134957.1"/>
    <property type="molecule type" value="Genomic_DNA"/>
</dbReference>
<feature type="transmembrane region" description="Helical" evidence="1">
    <location>
        <begin position="29"/>
        <end position="58"/>
    </location>
</feature>
<reference evidence="2 3" key="1">
    <citation type="journal article" date="2023" name="Plant Biotechnol. J.">
        <title>Chromosome-level wild Hevea brasiliensis genome provides new tools for genomic-assisted breeding and valuable loci to elevate rubber yield.</title>
        <authorList>
            <person name="Cheng H."/>
            <person name="Song X."/>
            <person name="Hu Y."/>
            <person name="Wu T."/>
            <person name="Yang Q."/>
            <person name="An Z."/>
            <person name="Feng S."/>
            <person name="Deng Z."/>
            <person name="Wu W."/>
            <person name="Zeng X."/>
            <person name="Tu M."/>
            <person name="Wang X."/>
            <person name="Huang H."/>
        </authorList>
    </citation>
    <scope>NUCLEOTIDE SEQUENCE [LARGE SCALE GENOMIC DNA]</scope>
    <source>
        <strain evidence="2">MT/VB/25A 57/8</strain>
    </source>
</reference>
<evidence type="ECO:0000313" key="3">
    <source>
        <dbReference type="Proteomes" id="UP001174677"/>
    </source>
</evidence>
<sequence>MDSEKEREMGMEMEKEETLDDRKKGFDYVVLRLILAIIFAIFAFFSLSLFIGFIAVLAAHFSIATPISVPTQCRIVSSSVDLKSSKVCELGFLNYKAKYVFYPFERSKFRCRYDYYWASVFEVEYKDPSLGHTQLAFAEAPNEALPLNCRPSFGTAWLTKDRFKVNKTYECWYTIGISKVSIYRDGFFPCQAKDPSAFEMIRRYIILFMKILRSWFVQKRGKSSYWRWETIAGIVTGFSTSLISLSFLKFLQQMKSWLPQTYVARMVAPNTKLVFFKRACFLVAYFSVVGWLVIQYGKRLGLSEIYGIYNH</sequence>